<feature type="transmembrane region" description="Helical" evidence="5">
    <location>
        <begin position="108"/>
        <end position="128"/>
    </location>
</feature>
<evidence type="ECO:0000259" key="6">
    <source>
        <dbReference type="Pfam" id="PF00916"/>
    </source>
</evidence>
<dbReference type="GO" id="GO:0016020">
    <property type="term" value="C:membrane"/>
    <property type="evidence" value="ECO:0007669"/>
    <property type="project" value="UniProtKB-SubCell"/>
</dbReference>
<dbReference type="InterPro" id="IPR011547">
    <property type="entry name" value="SLC26A/SulP_dom"/>
</dbReference>
<name>L5M1L7_MYODS</name>
<dbReference type="InterPro" id="IPR001902">
    <property type="entry name" value="SLC26A/SulP_fam"/>
</dbReference>
<dbReference type="GO" id="GO:0055085">
    <property type="term" value="P:transmembrane transport"/>
    <property type="evidence" value="ECO:0007669"/>
    <property type="project" value="InterPro"/>
</dbReference>
<gene>
    <name evidence="7" type="ORF">MDA_GLEAN10014530</name>
</gene>
<accession>L5M1L7</accession>
<keyword evidence="2 5" id="KW-0812">Transmembrane</keyword>
<evidence type="ECO:0000256" key="2">
    <source>
        <dbReference type="ARBA" id="ARBA00022692"/>
    </source>
</evidence>
<feature type="transmembrane region" description="Helical" evidence="5">
    <location>
        <begin position="134"/>
        <end position="154"/>
    </location>
</feature>
<protein>
    <submittedName>
        <fullName evidence="7">Anion exchange transporter</fullName>
    </submittedName>
</protein>
<dbReference type="Pfam" id="PF00916">
    <property type="entry name" value="Sulfate_transp"/>
    <property type="match status" value="1"/>
</dbReference>
<dbReference type="eggNOG" id="KOG0236">
    <property type="taxonomic scope" value="Eukaryota"/>
</dbReference>
<evidence type="ECO:0000313" key="7">
    <source>
        <dbReference type="EMBL" id="ELK32217.1"/>
    </source>
</evidence>
<evidence type="ECO:0000256" key="4">
    <source>
        <dbReference type="ARBA" id="ARBA00023136"/>
    </source>
</evidence>
<feature type="domain" description="SLC26A/SulP transporter" evidence="6">
    <location>
        <begin position="41"/>
        <end position="305"/>
    </location>
</feature>
<feature type="transmembrane region" description="Helical" evidence="5">
    <location>
        <begin position="220"/>
        <end position="240"/>
    </location>
</feature>
<feature type="transmembrane region" description="Helical" evidence="5">
    <location>
        <begin position="189"/>
        <end position="208"/>
    </location>
</feature>
<organism evidence="7 8">
    <name type="scientific">Myotis davidii</name>
    <name type="common">David's myotis</name>
    <dbReference type="NCBI Taxonomy" id="225400"/>
    <lineage>
        <taxon>Eukaryota</taxon>
        <taxon>Metazoa</taxon>
        <taxon>Chordata</taxon>
        <taxon>Craniata</taxon>
        <taxon>Vertebrata</taxon>
        <taxon>Euteleostomi</taxon>
        <taxon>Mammalia</taxon>
        <taxon>Eutheria</taxon>
        <taxon>Laurasiatheria</taxon>
        <taxon>Chiroptera</taxon>
        <taxon>Yangochiroptera</taxon>
        <taxon>Vespertilionidae</taxon>
        <taxon>Myotis</taxon>
    </lineage>
</organism>
<sequence>MTGAKRKKKSVLWSKVKALHCEGFKQWCRRRLPILEWALHYNLKENLLPDTVSGIMLAVQQVTQGTCALTSLISTNAVERLVPSSSQNLTKQSNTSILGLSDFEMERIGIAASVSFLGGVIQVAMFVLQLGSATFLLTEPVISAMTTGAATHVVTSQVKYLLGMKIPYISGPLRLFYIYIYVFENIKSVRLETLLLSLLSIVVLVVVKELNEQFKRKIKAVLPVDLVLVIAASFACYYTDMENTYGLDVLGHIPKGIPSPKPPSMNVLSAVIKEAFGVALVGYAASLALAQESAKKFKYSVDDNQVEYAPAPLRSYRIIML</sequence>
<dbReference type="AlphaFoldDB" id="L5M1L7"/>
<reference evidence="8" key="1">
    <citation type="journal article" date="2013" name="Science">
        <title>Comparative analysis of bat genomes provides insight into the evolution of flight and immunity.</title>
        <authorList>
            <person name="Zhang G."/>
            <person name="Cowled C."/>
            <person name="Shi Z."/>
            <person name="Huang Z."/>
            <person name="Bishop-Lilly K.A."/>
            <person name="Fang X."/>
            <person name="Wynne J.W."/>
            <person name="Xiong Z."/>
            <person name="Baker M.L."/>
            <person name="Zhao W."/>
            <person name="Tachedjian M."/>
            <person name="Zhu Y."/>
            <person name="Zhou P."/>
            <person name="Jiang X."/>
            <person name="Ng J."/>
            <person name="Yang L."/>
            <person name="Wu L."/>
            <person name="Xiao J."/>
            <person name="Feng Y."/>
            <person name="Chen Y."/>
            <person name="Sun X."/>
            <person name="Zhang Y."/>
            <person name="Marsh G.A."/>
            <person name="Crameri G."/>
            <person name="Broder C.C."/>
            <person name="Frey K.G."/>
            <person name="Wang L.F."/>
            <person name="Wang J."/>
        </authorList>
    </citation>
    <scope>NUCLEOTIDE SEQUENCE [LARGE SCALE GENOMIC DNA]</scope>
</reference>
<evidence type="ECO:0000313" key="8">
    <source>
        <dbReference type="Proteomes" id="UP000010556"/>
    </source>
</evidence>
<comment type="subcellular location">
    <subcellularLocation>
        <location evidence="1">Membrane</location>
        <topology evidence="1">Multi-pass membrane protein</topology>
    </subcellularLocation>
</comment>
<feature type="transmembrane region" description="Helical" evidence="5">
    <location>
        <begin position="166"/>
        <end position="183"/>
    </location>
</feature>
<keyword evidence="8" id="KW-1185">Reference proteome</keyword>
<evidence type="ECO:0000256" key="5">
    <source>
        <dbReference type="SAM" id="Phobius"/>
    </source>
</evidence>
<keyword evidence="4 5" id="KW-0472">Membrane</keyword>
<keyword evidence="3 5" id="KW-1133">Transmembrane helix</keyword>
<dbReference type="PANTHER" id="PTHR11814">
    <property type="entry name" value="SULFATE TRANSPORTER"/>
    <property type="match status" value="1"/>
</dbReference>
<evidence type="ECO:0000256" key="1">
    <source>
        <dbReference type="ARBA" id="ARBA00004141"/>
    </source>
</evidence>
<evidence type="ECO:0000256" key="3">
    <source>
        <dbReference type="ARBA" id="ARBA00022989"/>
    </source>
</evidence>
<dbReference type="EMBL" id="KB105545">
    <property type="protein sequence ID" value="ELK32217.1"/>
    <property type="molecule type" value="Genomic_DNA"/>
</dbReference>
<dbReference type="Proteomes" id="UP000010556">
    <property type="component" value="Unassembled WGS sequence"/>
</dbReference>
<proteinExistence type="predicted"/>
<feature type="transmembrane region" description="Helical" evidence="5">
    <location>
        <begin position="267"/>
        <end position="290"/>
    </location>
</feature>